<comment type="subunit">
    <text evidence="3">Homodimer. Heterotetramer of two MnmE and two MnmG subunits.</text>
</comment>
<keyword evidence="1" id="KW-0819">tRNA processing</keyword>
<protein>
    <submittedName>
        <fullName evidence="5">FAD-dependent oxidoreductase</fullName>
    </submittedName>
</protein>
<dbReference type="PANTHER" id="PTHR11806:SF0">
    <property type="entry name" value="PROTEIN MTO1 HOMOLOG, MITOCHONDRIAL"/>
    <property type="match status" value="1"/>
</dbReference>
<organism evidence="5 6">
    <name type="scientific">Deinococcus navajonensis</name>
    <dbReference type="NCBI Taxonomy" id="309884"/>
    <lineage>
        <taxon>Bacteria</taxon>
        <taxon>Thermotogati</taxon>
        <taxon>Deinococcota</taxon>
        <taxon>Deinococci</taxon>
        <taxon>Deinococcales</taxon>
        <taxon>Deinococcaceae</taxon>
        <taxon>Deinococcus</taxon>
    </lineage>
</organism>
<dbReference type="InterPro" id="IPR023753">
    <property type="entry name" value="FAD/NAD-binding_dom"/>
</dbReference>
<dbReference type="InterPro" id="IPR036188">
    <property type="entry name" value="FAD/NAD-bd_sf"/>
</dbReference>
<comment type="caution">
    <text evidence="5">The sequence shown here is derived from an EMBL/GenBank/DDBJ whole genome shotgun (WGS) entry which is preliminary data.</text>
</comment>
<evidence type="ECO:0000256" key="1">
    <source>
        <dbReference type="ARBA" id="ARBA00022694"/>
    </source>
</evidence>
<dbReference type="EMBL" id="JBHSEH010000009">
    <property type="protein sequence ID" value="MFC4426448.1"/>
    <property type="molecule type" value="Genomic_DNA"/>
</dbReference>
<dbReference type="InterPro" id="IPR002218">
    <property type="entry name" value="MnmG-rel"/>
</dbReference>
<gene>
    <name evidence="5" type="ORF">ACFOZ9_09505</name>
</gene>
<evidence type="ECO:0000313" key="5">
    <source>
        <dbReference type="EMBL" id="MFC4426448.1"/>
    </source>
</evidence>
<evidence type="ECO:0000256" key="3">
    <source>
        <dbReference type="ARBA" id="ARBA00025948"/>
    </source>
</evidence>
<feature type="domain" description="FAD/NAD(P)-binding" evidence="4">
    <location>
        <begin position="22"/>
        <end position="145"/>
    </location>
</feature>
<evidence type="ECO:0000313" key="6">
    <source>
        <dbReference type="Proteomes" id="UP001595998"/>
    </source>
</evidence>
<dbReference type="SUPFAM" id="SSF51905">
    <property type="entry name" value="FAD/NAD(P)-binding domain"/>
    <property type="match status" value="1"/>
</dbReference>
<dbReference type="Proteomes" id="UP001595998">
    <property type="component" value="Unassembled WGS sequence"/>
</dbReference>
<sequence length="258" mass="27719">MFGPLSEKGLSPRSRPQPGHLYDVAVVGAGLAGTELAWRLARAGQDVLLVSQALDHLGNLYQPTLEGVTFPQGSVFASVATQMAPDTDGWTFHRLLKAEVEATSGIHLLQSTVTALDEEESEVMLSTWEGPRLRARTVVLAVGAFLKGRLLIGDTMEEAGRLSEVAYDFLADDLIASGVWLIGAEQRAPGVDGAPAYDVRFLTPAPGELDGFRLRRLERVRMLGRCLPGEHSYESVLQDAARLAEDLLTSGPGGEADL</sequence>
<keyword evidence="6" id="KW-1185">Reference proteome</keyword>
<name>A0ABV8XRJ2_9DEIO</name>
<evidence type="ECO:0000256" key="2">
    <source>
        <dbReference type="ARBA" id="ARBA00023027"/>
    </source>
</evidence>
<dbReference type="PANTHER" id="PTHR11806">
    <property type="entry name" value="GLUCOSE INHIBITED DIVISION PROTEIN A"/>
    <property type="match status" value="1"/>
</dbReference>
<dbReference type="Gene3D" id="3.50.50.60">
    <property type="entry name" value="FAD/NAD(P)-binding domain"/>
    <property type="match status" value="1"/>
</dbReference>
<dbReference type="Pfam" id="PF07992">
    <property type="entry name" value="Pyr_redox_2"/>
    <property type="match status" value="1"/>
</dbReference>
<evidence type="ECO:0000259" key="4">
    <source>
        <dbReference type="Pfam" id="PF07992"/>
    </source>
</evidence>
<reference evidence="6" key="1">
    <citation type="journal article" date="2019" name="Int. J. Syst. Evol. Microbiol.">
        <title>The Global Catalogue of Microorganisms (GCM) 10K type strain sequencing project: providing services to taxonomists for standard genome sequencing and annotation.</title>
        <authorList>
            <consortium name="The Broad Institute Genomics Platform"/>
            <consortium name="The Broad Institute Genome Sequencing Center for Infectious Disease"/>
            <person name="Wu L."/>
            <person name="Ma J."/>
        </authorList>
    </citation>
    <scope>NUCLEOTIDE SEQUENCE [LARGE SCALE GENOMIC DNA]</scope>
    <source>
        <strain evidence="6">CCUG 56029</strain>
    </source>
</reference>
<dbReference type="RefSeq" id="WP_380038922.1">
    <property type="nucleotide sequence ID" value="NZ_JBHSEH010000009.1"/>
</dbReference>
<keyword evidence="2" id="KW-0520">NAD</keyword>
<accession>A0ABV8XRJ2</accession>
<proteinExistence type="predicted"/>